<dbReference type="RefSeq" id="WP_133227209.1">
    <property type="nucleotide sequence ID" value="NZ_SMRT01000003.1"/>
</dbReference>
<dbReference type="Pfam" id="PF00528">
    <property type="entry name" value="BPD_transp_1"/>
    <property type="match status" value="1"/>
</dbReference>
<evidence type="ECO:0000256" key="1">
    <source>
        <dbReference type="ARBA" id="ARBA00004651"/>
    </source>
</evidence>
<feature type="transmembrane region" description="Helical" evidence="7">
    <location>
        <begin position="95"/>
        <end position="117"/>
    </location>
</feature>
<proteinExistence type="inferred from homology"/>
<keyword evidence="5 7" id="KW-1133">Transmembrane helix</keyword>
<comment type="caution">
    <text evidence="9">The sequence shown here is derived from an EMBL/GenBank/DDBJ whole genome shotgun (WGS) entry which is preliminary data.</text>
</comment>
<reference evidence="9 10" key="1">
    <citation type="submission" date="2019-03" db="EMBL/GenBank/DDBJ databases">
        <title>This is whole genome sequence of Paenibacillus sp MS74 strain.</title>
        <authorList>
            <person name="Trinh H.N."/>
        </authorList>
    </citation>
    <scope>NUCLEOTIDE SEQUENCE [LARGE SCALE GENOMIC DNA]</scope>
    <source>
        <strain evidence="9 10">MS74</strain>
    </source>
</reference>
<feature type="transmembrane region" description="Helical" evidence="7">
    <location>
        <begin position="129"/>
        <end position="148"/>
    </location>
</feature>
<dbReference type="Gene3D" id="1.10.3720.10">
    <property type="entry name" value="MetI-like"/>
    <property type="match status" value="1"/>
</dbReference>
<feature type="transmembrane region" description="Helical" evidence="7">
    <location>
        <begin position="284"/>
        <end position="304"/>
    </location>
</feature>
<dbReference type="PANTHER" id="PTHR30193:SF37">
    <property type="entry name" value="INNER MEMBRANE ABC TRANSPORTER PERMEASE PROTEIN YCJO"/>
    <property type="match status" value="1"/>
</dbReference>
<evidence type="ECO:0000256" key="4">
    <source>
        <dbReference type="ARBA" id="ARBA00022692"/>
    </source>
</evidence>
<dbReference type="OrthoDB" id="145927at2"/>
<dbReference type="InterPro" id="IPR035906">
    <property type="entry name" value="MetI-like_sf"/>
</dbReference>
<dbReference type="GO" id="GO:0055085">
    <property type="term" value="P:transmembrane transport"/>
    <property type="evidence" value="ECO:0007669"/>
    <property type="project" value="InterPro"/>
</dbReference>
<dbReference type="PROSITE" id="PS50928">
    <property type="entry name" value="ABC_TM1"/>
    <property type="match status" value="1"/>
</dbReference>
<evidence type="ECO:0000256" key="7">
    <source>
        <dbReference type="RuleBase" id="RU363032"/>
    </source>
</evidence>
<organism evidence="9 10">
    <name type="scientific">Paenibacillus piri</name>
    <dbReference type="NCBI Taxonomy" id="2547395"/>
    <lineage>
        <taxon>Bacteria</taxon>
        <taxon>Bacillati</taxon>
        <taxon>Bacillota</taxon>
        <taxon>Bacilli</taxon>
        <taxon>Bacillales</taxon>
        <taxon>Paenibacillaceae</taxon>
        <taxon>Paenibacillus</taxon>
    </lineage>
</organism>
<evidence type="ECO:0000256" key="6">
    <source>
        <dbReference type="ARBA" id="ARBA00023136"/>
    </source>
</evidence>
<dbReference type="EMBL" id="SMRT01000003">
    <property type="protein sequence ID" value="TDF98803.1"/>
    <property type="molecule type" value="Genomic_DNA"/>
</dbReference>
<evidence type="ECO:0000256" key="5">
    <source>
        <dbReference type="ARBA" id="ARBA00022989"/>
    </source>
</evidence>
<protein>
    <submittedName>
        <fullName evidence="9">Sugar ABC transporter permease</fullName>
    </submittedName>
</protein>
<feature type="transmembrane region" description="Helical" evidence="7">
    <location>
        <begin position="223"/>
        <end position="244"/>
    </location>
</feature>
<dbReference type="SUPFAM" id="SSF161098">
    <property type="entry name" value="MetI-like"/>
    <property type="match status" value="1"/>
</dbReference>
<keyword evidence="3" id="KW-1003">Cell membrane</keyword>
<evidence type="ECO:0000313" key="10">
    <source>
        <dbReference type="Proteomes" id="UP000295636"/>
    </source>
</evidence>
<evidence type="ECO:0000313" key="9">
    <source>
        <dbReference type="EMBL" id="TDF98803.1"/>
    </source>
</evidence>
<dbReference type="Proteomes" id="UP000295636">
    <property type="component" value="Unassembled WGS sequence"/>
</dbReference>
<dbReference type="AlphaFoldDB" id="A0A4R5KSG7"/>
<name>A0A4R5KSG7_9BACL</name>
<dbReference type="PANTHER" id="PTHR30193">
    <property type="entry name" value="ABC TRANSPORTER PERMEASE PROTEIN"/>
    <property type="match status" value="1"/>
</dbReference>
<evidence type="ECO:0000256" key="2">
    <source>
        <dbReference type="ARBA" id="ARBA00022448"/>
    </source>
</evidence>
<evidence type="ECO:0000256" key="3">
    <source>
        <dbReference type="ARBA" id="ARBA00022475"/>
    </source>
</evidence>
<feature type="transmembrane region" description="Helical" evidence="7">
    <location>
        <begin position="33"/>
        <end position="59"/>
    </location>
</feature>
<gene>
    <name evidence="9" type="ORF">E1757_09800</name>
</gene>
<feature type="domain" description="ABC transmembrane type-1" evidence="8">
    <location>
        <begin position="89"/>
        <end position="303"/>
    </location>
</feature>
<comment type="subcellular location">
    <subcellularLocation>
        <location evidence="1 7">Cell membrane</location>
        <topology evidence="1 7">Multi-pass membrane protein</topology>
    </subcellularLocation>
</comment>
<dbReference type="InterPro" id="IPR000515">
    <property type="entry name" value="MetI-like"/>
</dbReference>
<keyword evidence="10" id="KW-1185">Reference proteome</keyword>
<keyword evidence="4 7" id="KW-0812">Transmembrane</keyword>
<keyword evidence="2 7" id="KW-0813">Transport</keyword>
<dbReference type="InterPro" id="IPR051393">
    <property type="entry name" value="ABC_transporter_permease"/>
</dbReference>
<evidence type="ECO:0000259" key="8">
    <source>
        <dbReference type="PROSITE" id="PS50928"/>
    </source>
</evidence>
<dbReference type="CDD" id="cd06261">
    <property type="entry name" value="TM_PBP2"/>
    <property type="match status" value="1"/>
</dbReference>
<keyword evidence="6 7" id="KW-0472">Membrane</keyword>
<sequence>MINEVKQQRQPVPGIGRADRWGREKKREALDAWIFLAPTMLLFIVFIAIPVIAAIVLGLTKYDIISPMAFTGFDNYVQAFHDPRLSVVYMNSVKYLLLLLPLHILFGLALALAVKSLSSNFWKYVLRTFYFFPVMVTTSSVAIVWGYLLNKDFGVINYYLGKLGVESIPWLTSSFWSVPALVLFSVWKGGGQYFIFLFVGLTNIPQQLYEASKIDGAGRWRTFWSITLPLLTPTLFFVVTMGLINGLQIFDEPFLITKGGPGDSSRTINQYIYEHAFKFFDMGYASALSMTLFVIILVLTLLQFRLGKKWVHYQ</sequence>
<comment type="similarity">
    <text evidence="7">Belongs to the binding-protein-dependent transport system permease family.</text>
</comment>
<accession>A0A4R5KSG7</accession>
<dbReference type="GO" id="GO:0005886">
    <property type="term" value="C:plasma membrane"/>
    <property type="evidence" value="ECO:0007669"/>
    <property type="project" value="UniProtKB-SubCell"/>
</dbReference>